<dbReference type="InterPro" id="IPR002560">
    <property type="entry name" value="Transposase_DDE"/>
</dbReference>
<reference evidence="2 3" key="1">
    <citation type="submission" date="2013-12" db="EMBL/GenBank/DDBJ databases">
        <title>A Varibaculum cambriense genome reconstructed from a premature infant gut community with otherwise low bacterial novelty that shifts toward anaerobic metabolism during the third week of life.</title>
        <authorList>
            <person name="Brown C.T."/>
            <person name="Sharon I."/>
            <person name="Thomas B.C."/>
            <person name="Castelle C.J."/>
            <person name="Morowitz M.J."/>
            <person name="Banfield J.F."/>
        </authorList>
    </citation>
    <scope>NUCLEOTIDE SEQUENCE [LARGE SCALE GENOMIC DNA]</scope>
    <source>
        <strain evidence="3">DORA_12</strain>
    </source>
</reference>
<dbReference type="GO" id="GO:0016874">
    <property type="term" value="F:ligase activity"/>
    <property type="evidence" value="ECO:0007669"/>
    <property type="project" value="UniProtKB-KW"/>
</dbReference>
<name>W1VFB0_9ACTO</name>
<proteinExistence type="predicted"/>
<evidence type="ECO:0000313" key="2">
    <source>
        <dbReference type="EMBL" id="ETJ04366.1"/>
    </source>
</evidence>
<accession>W1VFB0</accession>
<dbReference type="EMBL" id="AZLV01000701">
    <property type="protein sequence ID" value="ETJ04366.1"/>
    <property type="molecule type" value="Genomic_DNA"/>
</dbReference>
<organism evidence="2 3">
    <name type="scientific">Actinomyces urogenitalis DORA_12</name>
    <dbReference type="NCBI Taxonomy" id="1403939"/>
    <lineage>
        <taxon>Bacteria</taxon>
        <taxon>Bacillati</taxon>
        <taxon>Actinomycetota</taxon>
        <taxon>Actinomycetes</taxon>
        <taxon>Actinomycetales</taxon>
        <taxon>Actinomycetaceae</taxon>
        <taxon>Actinomyces</taxon>
    </lineage>
</organism>
<keyword evidence="2" id="KW-0436">Ligase</keyword>
<comment type="caution">
    <text evidence="2">The sequence shown here is derived from an EMBL/GenBank/DDBJ whole genome shotgun (WGS) entry which is preliminary data.</text>
</comment>
<feature type="non-terminal residue" evidence="2">
    <location>
        <position position="117"/>
    </location>
</feature>
<feature type="domain" description="Transposase IS204/IS1001/IS1096/IS1165 DDE" evidence="1">
    <location>
        <begin position="5"/>
        <end position="39"/>
    </location>
</feature>
<gene>
    <name evidence="2" type="ORF">Q605_AUC00701G0001</name>
</gene>
<dbReference type="AlphaFoldDB" id="W1VFB0"/>
<dbReference type="Proteomes" id="UP000018852">
    <property type="component" value="Unassembled WGS sequence"/>
</dbReference>
<sequence length="117" mass="12477">MRLCDGASNGGTQAINGIIELGRRIARGFRNVEHYRLRMLLIPRGLDASKFALSMGVPWDADEATLAAVPAPSLDVTKVTEPIDRAVLAALAGVVDTATAAFDRYEHARGQIGRASC</sequence>
<evidence type="ECO:0000313" key="3">
    <source>
        <dbReference type="Proteomes" id="UP000018852"/>
    </source>
</evidence>
<dbReference type="Pfam" id="PF01610">
    <property type="entry name" value="DDE_Tnp_ISL3"/>
    <property type="match status" value="1"/>
</dbReference>
<evidence type="ECO:0000259" key="1">
    <source>
        <dbReference type="Pfam" id="PF01610"/>
    </source>
</evidence>
<protein>
    <submittedName>
        <fullName evidence="2">Valine-tRNA ligase</fullName>
    </submittedName>
</protein>